<dbReference type="GO" id="GO:0043165">
    <property type="term" value="P:Gram-negative-bacterium-type cell outer membrane assembly"/>
    <property type="evidence" value="ECO:0007669"/>
    <property type="project" value="InterPro"/>
</dbReference>
<protein>
    <recommendedName>
        <fullName evidence="3">Lipopolysaccharide-assembly</fullName>
    </recommendedName>
</protein>
<dbReference type="EMBL" id="JAHCVJ010000001">
    <property type="protein sequence ID" value="MBT0662972.1"/>
    <property type="molecule type" value="Genomic_DNA"/>
</dbReference>
<evidence type="ECO:0000313" key="1">
    <source>
        <dbReference type="EMBL" id="MBT0662972.1"/>
    </source>
</evidence>
<dbReference type="Gene3D" id="3.30.160.150">
    <property type="entry name" value="Lipoprotein like domain"/>
    <property type="match status" value="1"/>
</dbReference>
<evidence type="ECO:0000313" key="2">
    <source>
        <dbReference type="Proteomes" id="UP000811899"/>
    </source>
</evidence>
<gene>
    <name evidence="1" type="ORF">KI809_01560</name>
</gene>
<dbReference type="GO" id="GO:0019867">
    <property type="term" value="C:outer membrane"/>
    <property type="evidence" value="ECO:0007669"/>
    <property type="project" value="InterPro"/>
</dbReference>
<name>A0AAW4KYH4_9BACT</name>
<accession>A0AAW4KYH4</accession>
<proteinExistence type="predicted"/>
<dbReference type="Proteomes" id="UP000811899">
    <property type="component" value="Unassembled WGS sequence"/>
</dbReference>
<keyword evidence="2" id="KW-1185">Reference proteome</keyword>
<dbReference type="AlphaFoldDB" id="A0AAW4KYH4"/>
<organism evidence="1 2">
    <name type="scientific">Geoanaerobacter pelophilus</name>
    <dbReference type="NCBI Taxonomy" id="60036"/>
    <lineage>
        <taxon>Bacteria</taxon>
        <taxon>Pseudomonadati</taxon>
        <taxon>Thermodesulfobacteriota</taxon>
        <taxon>Desulfuromonadia</taxon>
        <taxon>Geobacterales</taxon>
        <taxon>Geobacteraceae</taxon>
        <taxon>Geoanaerobacter</taxon>
    </lineage>
</organism>
<sequence length="168" mass="17986">MSRSINAFVLLGAILMLAGCGYGLAARTIPGNQTIAIPIFANKTLRPNLEACVTSKLVEQFARAGGGRVVNHDKAELELTGAILSYSESASAYTAGDKVALYQVTMTVEASLRQLSTGNVLWKGTLRAVQDYPTSNDLALKLNAQDAALRELCRKLAEGIERESGNHF</sequence>
<dbReference type="Pfam" id="PF04390">
    <property type="entry name" value="LptE"/>
    <property type="match status" value="1"/>
</dbReference>
<comment type="caution">
    <text evidence="1">The sequence shown here is derived from an EMBL/GenBank/DDBJ whole genome shotgun (WGS) entry which is preliminary data.</text>
</comment>
<dbReference type="PROSITE" id="PS51257">
    <property type="entry name" value="PROKAR_LIPOPROTEIN"/>
    <property type="match status" value="1"/>
</dbReference>
<dbReference type="InterPro" id="IPR007485">
    <property type="entry name" value="LPS_assembly_LptE"/>
</dbReference>
<evidence type="ECO:0008006" key="3">
    <source>
        <dbReference type="Google" id="ProtNLM"/>
    </source>
</evidence>
<reference evidence="1 2" key="1">
    <citation type="submission" date="2021-05" db="EMBL/GenBank/DDBJ databases">
        <title>The draft genome of Geobacter pelophilus DSM 12255.</title>
        <authorList>
            <person name="Xu Z."/>
            <person name="Masuda Y."/>
            <person name="Itoh H."/>
            <person name="Senoo K."/>
        </authorList>
    </citation>
    <scope>NUCLEOTIDE SEQUENCE [LARGE SCALE GENOMIC DNA]</scope>
    <source>
        <strain evidence="1 2">DSM 12255</strain>
    </source>
</reference>
<dbReference type="RefSeq" id="WP_214169755.1">
    <property type="nucleotide sequence ID" value="NZ_JAHCVJ010000001.1"/>
</dbReference>